<protein>
    <recommendedName>
        <fullName evidence="3">Enoyl reductase (ER) domain-containing protein</fullName>
    </recommendedName>
</protein>
<keyword evidence="2" id="KW-0560">Oxidoreductase</keyword>
<sequence length="341" mass="37561">MASLKTHLAVEMTGLNRQEPWEACRLGRRPTPSPGPLEVLVRVLCAPINPSNVLVLQGLYPWRPKEYPCVQGFEGMGVIEQIGEDVHNVSVGQRVIASSGDADQTGQGLWQEFIVVPAMRVIPVPDFIPNEVAAQFSVNPWCVIGMFRTLATPKEEYILQTAAASVLGRMFIQYAHHQGVKTINLVRRKEQIEELKALGADEVININEGDVVARVREITGGRMAYGAIDCVGGELTKVVVESVRDRGTVLIYGLLAGTNLKGGILDFIFRGVKLEGFYVGLWLSSFSPEQFQELVSHTMSLLGQKVINPLIGQKFKFQDFKNAIKKSLEPQHGGKVLLVSE</sequence>
<dbReference type="EMBL" id="CM035419">
    <property type="protein sequence ID" value="KAH7415980.1"/>
    <property type="molecule type" value="Genomic_DNA"/>
</dbReference>
<dbReference type="Gene3D" id="3.40.50.720">
    <property type="entry name" value="NAD(P)-binding Rossmann-like Domain"/>
    <property type="match status" value="1"/>
</dbReference>
<evidence type="ECO:0000256" key="2">
    <source>
        <dbReference type="ARBA" id="ARBA00023002"/>
    </source>
</evidence>
<dbReference type="GO" id="GO:0070402">
    <property type="term" value="F:NADPH binding"/>
    <property type="evidence" value="ECO:0007669"/>
    <property type="project" value="TreeGrafter"/>
</dbReference>
<dbReference type="InterPro" id="IPR011032">
    <property type="entry name" value="GroES-like_sf"/>
</dbReference>
<reference evidence="4" key="1">
    <citation type="submission" date="2021-08" db="EMBL/GenBank/DDBJ databases">
        <title>WGS assembly of Ceratopteris richardii.</title>
        <authorList>
            <person name="Marchant D.B."/>
            <person name="Chen G."/>
            <person name="Jenkins J."/>
            <person name="Shu S."/>
            <person name="Leebens-Mack J."/>
            <person name="Grimwood J."/>
            <person name="Schmutz J."/>
            <person name="Soltis P."/>
            <person name="Soltis D."/>
            <person name="Chen Z.-H."/>
        </authorList>
    </citation>
    <scope>NUCLEOTIDE SEQUENCE</scope>
    <source>
        <strain evidence="4">Whitten #5841</strain>
        <tissue evidence="4">Leaf</tissue>
    </source>
</reference>
<keyword evidence="1" id="KW-0521">NADP</keyword>
<dbReference type="InterPro" id="IPR020843">
    <property type="entry name" value="ER"/>
</dbReference>
<feature type="domain" description="Enoyl reductase (ER)" evidence="3">
    <location>
        <begin position="14"/>
        <end position="338"/>
    </location>
</feature>
<name>A0A8T2T8Z7_CERRI</name>
<comment type="caution">
    <text evidence="4">The sequence shown here is derived from an EMBL/GenBank/DDBJ whole genome shotgun (WGS) entry which is preliminary data.</text>
</comment>
<dbReference type="Gene3D" id="3.90.180.10">
    <property type="entry name" value="Medium-chain alcohol dehydrogenases, catalytic domain"/>
    <property type="match status" value="1"/>
</dbReference>
<dbReference type="AlphaFoldDB" id="A0A8T2T8Z7"/>
<dbReference type="Pfam" id="PF08240">
    <property type="entry name" value="ADH_N"/>
    <property type="match status" value="1"/>
</dbReference>
<dbReference type="OMA" id="AFYTNHQ"/>
<evidence type="ECO:0000259" key="3">
    <source>
        <dbReference type="SMART" id="SM00829"/>
    </source>
</evidence>
<dbReference type="Proteomes" id="UP000825935">
    <property type="component" value="Chromosome 14"/>
</dbReference>
<keyword evidence="5" id="KW-1185">Reference proteome</keyword>
<evidence type="ECO:0000256" key="1">
    <source>
        <dbReference type="ARBA" id="ARBA00022857"/>
    </source>
</evidence>
<evidence type="ECO:0000313" key="5">
    <source>
        <dbReference type="Proteomes" id="UP000825935"/>
    </source>
</evidence>
<dbReference type="GO" id="GO:0016651">
    <property type="term" value="F:oxidoreductase activity, acting on NAD(P)H"/>
    <property type="evidence" value="ECO:0007669"/>
    <property type="project" value="TreeGrafter"/>
</dbReference>
<dbReference type="Pfam" id="PF00107">
    <property type="entry name" value="ADH_zinc_N"/>
    <property type="match status" value="1"/>
</dbReference>
<organism evidence="4 5">
    <name type="scientific">Ceratopteris richardii</name>
    <name type="common">Triangle waterfern</name>
    <dbReference type="NCBI Taxonomy" id="49495"/>
    <lineage>
        <taxon>Eukaryota</taxon>
        <taxon>Viridiplantae</taxon>
        <taxon>Streptophyta</taxon>
        <taxon>Embryophyta</taxon>
        <taxon>Tracheophyta</taxon>
        <taxon>Polypodiopsida</taxon>
        <taxon>Polypodiidae</taxon>
        <taxon>Polypodiales</taxon>
        <taxon>Pteridineae</taxon>
        <taxon>Pteridaceae</taxon>
        <taxon>Parkerioideae</taxon>
        <taxon>Ceratopteris</taxon>
    </lineage>
</organism>
<accession>A0A8T2T8Z7</accession>
<proteinExistence type="predicted"/>
<dbReference type="SUPFAM" id="SSF51735">
    <property type="entry name" value="NAD(P)-binding Rossmann-fold domains"/>
    <property type="match status" value="1"/>
</dbReference>
<dbReference type="OrthoDB" id="7482721at2759"/>
<dbReference type="SUPFAM" id="SSF50129">
    <property type="entry name" value="GroES-like"/>
    <property type="match status" value="1"/>
</dbReference>
<dbReference type="PANTHER" id="PTHR48106">
    <property type="entry name" value="QUINONE OXIDOREDUCTASE PIG3-RELATED"/>
    <property type="match status" value="1"/>
</dbReference>
<dbReference type="InterPro" id="IPR013154">
    <property type="entry name" value="ADH-like_N"/>
</dbReference>
<dbReference type="CDD" id="cd05282">
    <property type="entry name" value="ETR_like"/>
    <property type="match status" value="1"/>
</dbReference>
<dbReference type="InterPro" id="IPR036291">
    <property type="entry name" value="NAD(P)-bd_dom_sf"/>
</dbReference>
<dbReference type="PANTHER" id="PTHR48106:SF2">
    <property type="entry name" value="ZN2+-BINDING DEHYDROGENASE"/>
    <property type="match status" value="1"/>
</dbReference>
<evidence type="ECO:0000313" key="4">
    <source>
        <dbReference type="EMBL" id="KAH7415980.1"/>
    </source>
</evidence>
<dbReference type="InterPro" id="IPR013149">
    <property type="entry name" value="ADH-like_C"/>
</dbReference>
<dbReference type="SMART" id="SM00829">
    <property type="entry name" value="PKS_ER"/>
    <property type="match status" value="1"/>
</dbReference>
<gene>
    <name evidence="4" type="ORF">KP509_14G069400</name>
</gene>